<dbReference type="GO" id="GO:0050518">
    <property type="term" value="F:2-C-methyl-D-erythritol 4-phosphate cytidylyltransferase activity"/>
    <property type="evidence" value="ECO:0007669"/>
    <property type="project" value="UniProtKB-UniRule"/>
</dbReference>
<reference evidence="14" key="2">
    <citation type="submission" date="2020-04" db="EMBL/GenBank/DDBJ databases">
        <title>Genome analysis and biological profiling of marine Cellulosimicrobium funkei MOSEL-ME6.</title>
        <authorList>
            <person name="Tanveer F."/>
            <person name="Xie Y."/>
            <person name="Shinwari Z.K."/>
        </authorList>
    </citation>
    <scope>NUCLEOTIDE SEQUENCE [LARGE SCALE GENOMIC DNA]</scope>
    <source>
        <strain evidence="14">MOSEL-ME25</strain>
    </source>
</reference>
<evidence type="ECO:0000313" key="13">
    <source>
        <dbReference type="Proteomes" id="UP000031546"/>
    </source>
</evidence>
<dbReference type="InterPro" id="IPR029044">
    <property type="entry name" value="Nucleotide-diphossugar_trans"/>
</dbReference>
<comment type="similarity">
    <text evidence="9">Belongs to the IspD/TarI cytidylyltransferase family. TarI subfamily.</text>
</comment>
<dbReference type="GO" id="GO:0019288">
    <property type="term" value="P:isopentenyl diphosphate biosynthetic process, methylerythritol 4-phosphate pathway"/>
    <property type="evidence" value="ECO:0007669"/>
    <property type="project" value="UniProtKB-UniRule"/>
</dbReference>
<evidence type="ECO:0000256" key="5">
    <source>
        <dbReference type="ARBA" id="ARBA00023229"/>
    </source>
</evidence>
<comment type="catalytic activity">
    <reaction evidence="7">
        <text>D-ribitol 5-phosphate + CTP + H(+) = CDP-L-ribitol + diphosphate</text>
        <dbReference type="Rhea" id="RHEA:12456"/>
        <dbReference type="ChEBI" id="CHEBI:15378"/>
        <dbReference type="ChEBI" id="CHEBI:33019"/>
        <dbReference type="ChEBI" id="CHEBI:37563"/>
        <dbReference type="ChEBI" id="CHEBI:57608"/>
        <dbReference type="ChEBI" id="CHEBI:57695"/>
        <dbReference type="EC" id="2.7.7.40"/>
    </reaction>
</comment>
<dbReference type="STRING" id="45670.SN16_08955"/>
<comment type="function">
    <text evidence="10">Catalyzes the formation of 4-diphosphocytidyl-2-C-methyl-D-erythritol from CTP and 2-C-methyl-D-erythritol 4-phosphate (MEP).</text>
</comment>
<dbReference type="GO" id="GO:0071555">
    <property type="term" value="P:cell wall organization"/>
    <property type="evidence" value="ECO:0007669"/>
    <property type="project" value="UniProtKB-KW"/>
</dbReference>
<dbReference type="InterPro" id="IPR001228">
    <property type="entry name" value="IspD"/>
</dbReference>
<proteinExistence type="inferred from homology"/>
<evidence type="ECO:0000256" key="3">
    <source>
        <dbReference type="ARBA" id="ARBA00022695"/>
    </source>
</evidence>
<name>A0A0C2E4Z9_9STAP</name>
<keyword evidence="2 10" id="KW-0808">Transferase</keyword>
<evidence type="ECO:0000256" key="1">
    <source>
        <dbReference type="ARBA" id="ARBA00004837"/>
    </source>
</evidence>
<organism evidence="11 13">
    <name type="scientific">Salinicoccus roseus</name>
    <dbReference type="NCBI Taxonomy" id="45670"/>
    <lineage>
        <taxon>Bacteria</taxon>
        <taxon>Bacillati</taxon>
        <taxon>Bacillota</taxon>
        <taxon>Bacilli</taxon>
        <taxon>Bacillales</taxon>
        <taxon>Staphylococcaceae</taxon>
        <taxon>Salinicoccus</taxon>
    </lineage>
</organism>
<reference evidence="12" key="3">
    <citation type="submission" date="2020-04" db="EMBL/GenBank/DDBJ databases">
        <authorList>
            <person name="Tanveer F."/>
            <person name="Xie Y."/>
            <person name="Shinwari Z.K."/>
        </authorList>
    </citation>
    <scope>NUCLEOTIDE SEQUENCE</scope>
    <source>
        <strain evidence="12">MOSEL-ME25</strain>
    </source>
</reference>
<dbReference type="Gene3D" id="3.90.550.10">
    <property type="entry name" value="Spore Coat Polysaccharide Biosynthesis Protein SpsA, Chain A"/>
    <property type="match status" value="1"/>
</dbReference>
<comment type="caution">
    <text evidence="11">The sequence shown here is derived from an EMBL/GenBank/DDBJ whole genome shotgun (WGS) entry which is preliminary data.</text>
</comment>
<evidence type="ECO:0000313" key="11">
    <source>
        <dbReference type="EMBL" id="KIH70387.1"/>
    </source>
</evidence>
<reference evidence="12 14" key="4">
    <citation type="submission" date="2022-12" db="EMBL/GenBank/DDBJ databases">
        <title>Genome analysis and biological profiling of marine Salinicoccus roseus MOSEL-ME25.</title>
        <authorList>
            <person name="Mirza F.T."/>
            <person name="Xie Y."/>
            <person name="Shinwari Z.K."/>
        </authorList>
    </citation>
    <scope>NUCLEOTIDE SEQUENCE [LARGE SCALE GENOMIC DNA]</scope>
    <source>
        <strain evidence="12 14">MOSEL-ME25</strain>
    </source>
</reference>
<gene>
    <name evidence="10 12" type="primary">ispD</name>
    <name evidence="12" type="ORF">F7P68_0010335</name>
    <name evidence="11" type="ORF">SN16_08955</name>
</gene>
<feature type="site" description="Transition state stabilizer" evidence="10">
    <location>
        <position position="22"/>
    </location>
</feature>
<dbReference type="InterPro" id="IPR050088">
    <property type="entry name" value="IspD/TarI_cytidylyltransf_bact"/>
</dbReference>
<dbReference type="EC" id="2.7.7.60" evidence="10"/>
<dbReference type="CDD" id="cd02516">
    <property type="entry name" value="CDP-ME_synthetase"/>
    <property type="match status" value="1"/>
</dbReference>
<dbReference type="FunFam" id="3.90.550.10:FF:000003">
    <property type="entry name" value="2-C-methyl-D-erythritol 4-phosphate cytidylyltransferase"/>
    <property type="match status" value="1"/>
</dbReference>
<evidence type="ECO:0000313" key="14">
    <source>
        <dbReference type="Proteomes" id="UP000527860"/>
    </source>
</evidence>
<protein>
    <recommendedName>
        <fullName evidence="10">2-C-methyl-D-erythritol 4-phosphate cytidylyltransferase</fullName>
        <ecNumber evidence="10">2.7.7.60</ecNumber>
    </recommendedName>
    <alternativeName>
        <fullName evidence="10">4-diphosphocytidyl-2C-methyl-D-erythritol synthase</fullName>
    </alternativeName>
    <alternativeName>
        <fullName evidence="10">MEP cytidylyltransferase</fullName>
        <shortName evidence="10">MCT</shortName>
    </alternativeName>
</protein>
<evidence type="ECO:0000256" key="10">
    <source>
        <dbReference type="HAMAP-Rule" id="MF_00108"/>
    </source>
</evidence>
<evidence type="ECO:0000313" key="12">
    <source>
        <dbReference type="EMBL" id="MDB0580933.1"/>
    </source>
</evidence>
<dbReference type="GeneID" id="77845684"/>
<feature type="site" description="Transition state stabilizer" evidence="10">
    <location>
        <position position="15"/>
    </location>
</feature>
<evidence type="ECO:0000256" key="2">
    <source>
        <dbReference type="ARBA" id="ARBA00022679"/>
    </source>
</evidence>
<comment type="pathway">
    <text evidence="1">Cell wall biogenesis; poly(ribitol phosphate) teichoic acid biosynthesis.</text>
</comment>
<evidence type="ECO:0000256" key="8">
    <source>
        <dbReference type="ARBA" id="ARBA00056549"/>
    </source>
</evidence>
<dbReference type="Pfam" id="PF01128">
    <property type="entry name" value="IspD"/>
    <property type="match status" value="1"/>
</dbReference>
<dbReference type="PANTHER" id="PTHR32125:SF4">
    <property type="entry name" value="2-C-METHYL-D-ERYTHRITOL 4-PHOSPHATE CYTIDYLYLTRANSFERASE, CHLOROPLASTIC"/>
    <property type="match status" value="1"/>
</dbReference>
<accession>A0A0C2E4Z9</accession>
<dbReference type="Proteomes" id="UP000031546">
    <property type="component" value="Unassembled WGS sequence"/>
</dbReference>
<sequence>MKYTVIIPAAGMGSRMHMDYNKVFIRLGDTPIIRMTVEKFEADPDCEAIHLAGRKAEMDTLWEMLQGCTKVKGIHEGGRERQHSIHNVLRAIEPADYVFVHDGARPFVSQHTLDDLKASVEMHQAVICGVKPKDTLKRISGDEVEETIDRASVIAVHTPQAFQYDLLMRAYQNAAEKNLSVTDDSMMVEALGKRVHVTASTYDNIKITTEEDLKVAESIMKKGSE</sequence>
<evidence type="ECO:0000256" key="6">
    <source>
        <dbReference type="ARBA" id="ARBA00023316"/>
    </source>
</evidence>
<dbReference type="InterPro" id="IPR034683">
    <property type="entry name" value="IspD/TarI"/>
</dbReference>
<dbReference type="UniPathway" id="UPA00056">
    <property type="reaction ID" value="UER00093"/>
</dbReference>
<dbReference type="RefSeq" id="WP_040106289.1">
    <property type="nucleotide sequence ID" value="NZ_JABEVU030000001.1"/>
</dbReference>
<dbReference type="EMBL" id="JABEVU030000001">
    <property type="protein sequence ID" value="MDB0580933.1"/>
    <property type="molecule type" value="Genomic_DNA"/>
</dbReference>
<keyword evidence="5 10" id="KW-0414">Isoprene biosynthesis</keyword>
<dbReference type="GO" id="GO:0019350">
    <property type="term" value="P:teichoic acid biosynthetic process"/>
    <property type="evidence" value="ECO:0007669"/>
    <property type="project" value="UniProtKB-KW"/>
</dbReference>
<keyword evidence="4" id="KW-0777">Teichoic acid biosynthesis</keyword>
<evidence type="ECO:0000256" key="7">
    <source>
        <dbReference type="ARBA" id="ARBA00049484"/>
    </source>
</evidence>
<comment type="pathway">
    <text evidence="10">Isoprenoid biosynthesis; isopentenyl diphosphate biosynthesis via DXP pathway; isopentenyl diphosphate from 1-deoxy-D-xylulose 5-phosphate: step 2/6.</text>
</comment>
<reference evidence="11 13" key="1">
    <citation type="submission" date="2015-01" db="EMBL/GenBank/DDBJ databases">
        <title>Genome sequences of high lactate-tolerant strain Salinicoccus roseus W12 with industrial interest.</title>
        <authorList>
            <person name="Wang H."/>
            <person name="Yu B."/>
        </authorList>
    </citation>
    <scope>NUCLEOTIDE SEQUENCE [LARGE SCALE GENOMIC DNA]</scope>
    <source>
        <strain evidence="11 13">W12</strain>
    </source>
</reference>
<comment type="catalytic activity">
    <reaction evidence="10">
        <text>2-C-methyl-D-erythritol 4-phosphate + CTP + H(+) = 4-CDP-2-C-methyl-D-erythritol + diphosphate</text>
        <dbReference type="Rhea" id="RHEA:13429"/>
        <dbReference type="ChEBI" id="CHEBI:15378"/>
        <dbReference type="ChEBI" id="CHEBI:33019"/>
        <dbReference type="ChEBI" id="CHEBI:37563"/>
        <dbReference type="ChEBI" id="CHEBI:57823"/>
        <dbReference type="ChEBI" id="CHEBI:58262"/>
        <dbReference type="EC" id="2.7.7.60"/>
    </reaction>
</comment>
<dbReference type="AlphaFoldDB" id="A0A0C2E4Z9"/>
<feature type="site" description="Positions MEP for the nucleophilic attack" evidence="10">
    <location>
        <position position="206"/>
    </location>
</feature>
<comment type="function">
    <text evidence="8">Catalyzes the transfer of the cytidylyl group of CTP to D-ribitol 5-phosphate.</text>
</comment>
<dbReference type="Proteomes" id="UP000527860">
    <property type="component" value="Unassembled WGS sequence"/>
</dbReference>
<evidence type="ECO:0000256" key="9">
    <source>
        <dbReference type="ARBA" id="ARBA00061485"/>
    </source>
</evidence>
<evidence type="ECO:0000256" key="4">
    <source>
        <dbReference type="ARBA" id="ARBA00022944"/>
    </source>
</evidence>
<dbReference type="HAMAP" id="MF_00108">
    <property type="entry name" value="IspD"/>
    <property type="match status" value="1"/>
</dbReference>
<dbReference type="EMBL" id="JXII01000007">
    <property type="protein sequence ID" value="KIH70387.1"/>
    <property type="molecule type" value="Genomic_DNA"/>
</dbReference>
<comment type="similarity">
    <text evidence="10">Belongs to the IspD/TarI cytidylyltransferase family. IspD subfamily.</text>
</comment>
<dbReference type="PANTHER" id="PTHR32125">
    <property type="entry name" value="2-C-METHYL-D-ERYTHRITOL 4-PHOSPHATE CYTIDYLYLTRANSFERASE, CHLOROPLASTIC"/>
    <property type="match status" value="1"/>
</dbReference>
<dbReference type="GO" id="GO:0047349">
    <property type="term" value="F:D-ribitol-5-phosphate cytidylyltransferase activity"/>
    <property type="evidence" value="ECO:0007669"/>
    <property type="project" value="UniProtKB-EC"/>
</dbReference>
<keyword evidence="6" id="KW-0961">Cell wall biogenesis/degradation</keyword>
<keyword evidence="14" id="KW-1185">Reference proteome</keyword>
<dbReference type="SUPFAM" id="SSF53448">
    <property type="entry name" value="Nucleotide-diphospho-sugar transferases"/>
    <property type="match status" value="1"/>
</dbReference>
<feature type="site" description="Positions MEP for the nucleophilic attack" evidence="10">
    <location>
        <position position="150"/>
    </location>
</feature>
<dbReference type="NCBIfam" id="TIGR00453">
    <property type="entry name" value="ispD"/>
    <property type="match status" value="1"/>
</dbReference>
<dbReference type="OrthoDB" id="9806837at2"/>
<keyword evidence="3 10" id="KW-0548">Nucleotidyltransferase</keyword>